<evidence type="ECO:0000313" key="9">
    <source>
        <dbReference type="EMBL" id="KAK9721045.1"/>
    </source>
</evidence>
<keyword evidence="10" id="KW-1185">Reference proteome</keyword>
<feature type="compositionally biased region" description="Polar residues" evidence="5">
    <location>
        <begin position="25"/>
        <end position="60"/>
    </location>
</feature>
<name>A0AAW1KNB6_POPJA</name>
<organism evidence="9 10">
    <name type="scientific">Popillia japonica</name>
    <name type="common">Japanese beetle</name>
    <dbReference type="NCBI Taxonomy" id="7064"/>
    <lineage>
        <taxon>Eukaryota</taxon>
        <taxon>Metazoa</taxon>
        <taxon>Ecdysozoa</taxon>
        <taxon>Arthropoda</taxon>
        <taxon>Hexapoda</taxon>
        <taxon>Insecta</taxon>
        <taxon>Pterygota</taxon>
        <taxon>Neoptera</taxon>
        <taxon>Endopterygota</taxon>
        <taxon>Coleoptera</taxon>
        <taxon>Polyphaga</taxon>
        <taxon>Scarabaeiformia</taxon>
        <taxon>Scarabaeidae</taxon>
        <taxon>Rutelinae</taxon>
        <taxon>Popillia</taxon>
    </lineage>
</organism>
<dbReference type="InterPro" id="IPR000668">
    <property type="entry name" value="Peptidase_C1A_C"/>
</dbReference>
<feature type="signal peptide" evidence="6">
    <location>
        <begin position="1"/>
        <end position="22"/>
    </location>
</feature>
<dbReference type="SMART" id="SM00848">
    <property type="entry name" value="Inhibitor_I29"/>
    <property type="match status" value="1"/>
</dbReference>
<sequence>MDYITRIFWLTSLVTLVRFTDGQLHNSTSRSTKNVNNPTKNGQLHNSTSRSTKNVNNPTKRQIGLQLVTPISRGRVVVQRPPPDLDTRSQSEENEVLEEEWTNFKILYNKTYPTPEIEFLRKQNFFTNRRSVTKFNQDYAFGLSNFVLRMNSYADMLGGEFNNVLNGFIGGNRKKETIDFRKSAFIHPVNARTPESIDWRELGAVTPVKNQGLCASCHAFSAAGAVEGQNFRKYGVLVELSPQNLVDCPQEKKYQSFGCNGGYVDENFKYIKENPGINVDPTYVYEAANGPCRFKPDSIGANVTGYVDIPEGDEKALEAAVAALGPVSVGIDASQMTFQFYSQGVYYDEDCKNEAKSVNHAVLVVGFGREPDGQKYWLVKNSYGPEWGNGGYIKT</sequence>
<evidence type="ECO:0000259" key="7">
    <source>
        <dbReference type="SMART" id="SM00645"/>
    </source>
</evidence>
<feature type="region of interest" description="Disordered" evidence="5">
    <location>
        <begin position="25"/>
        <end position="62"/>
    </location>
</feature>
<evidence type="ECO:0000313" key="10">
    <source>
        <dbReference type="Proteomes" id="UP001458880"/>
    </source>
</evidence>
<proteinExistence type="inferred from homology"/>
<dbReference type="GO" id="GO:0008234">
    <property type="term" value="F:cysteine-type peptidase activity"/>
    <property type="evidence" value="ECO:0007669"/>
    <property type="project" value="UniProtKB-KW"/>
</dbReference>
<dbReference type="SMART" id="SM00645">
    <property type="entry name" value="Pept_C1"/>
    <property type="match status" value="1"/>
</dbReference>
<feature type="domain" description="Peptidase C1A papain C-terminal" evidence="7">
    <location>
        <begin position="193"/>
        <end position="395"/>
    </location>
</feature>
<evidence type="ECO:0000256" key="5">
    <source>
        <dbReference type="SAM" id="MobiDB-lite"/>
    </source>
</evidence>
<dbReference type="InterPro" id="IPR013128">
    <property type="entry name" value="Peptidase_C1A"/>
</dbReference>
<dbReference type="PANTHER" id="PTHR12411">
    <property type="entry name" value="CYSTEINE PROTEASE FAMILY C1-RELATED"/>
    <property type="match status" value="1"/>
</dbReference>
<dbReference type="Proteomes" id="UP001458880">
    <property type="component" value="Unassembled WGS sequence"/>
</dbReference>
<feature type="chain" id="PRO_5043889613" evidence="6">
    <location>
        <begin position="23"/>
        <end position="395"/>
    </location>
</feature>
<accession>A0AAW1KNB6</accession>
<keyword evidence="4" id="KW-0788">Thiol protease</keyword>
<keyword evidence="6" id="KW-0732">Signal</keyword>
<dbReference type="InterPro" id="IPR013201">
    <property type="entry name" value="Prot_inhib_I29"/>
</dbReference>
<comment type="similarity">
    <text evidence="1">Belongs to the peptidase C1 family.</text>
</comment>
<reference evidence="9 10" key="1">
    <citation type="journal article" date="2024" name="BMC Genomics">
        <title>De novo assembly and annotation of Popillia japonica's genome with initial clues to its potential as an invasive pest.</title>
        <authorList>
            <person name="Cucini C."/>
            <person name="Boschi S."/>
            <person name="Funari R."/>
            <person name="Cardaioli E."/>
            <person name="Iannotti N."/>
            <person name="Marturano G."/>
            <person name="Paoli F."/>
            <person name="Bruttini M."/>
            <person name="Carapelli A."/>
            <person name="Frati F."/>
            <person name="Nardi F."/>
        </authorList>
    </citation>
    <scope>NUCLEOTIDE SEQUENCE [LARGE SCALE GENOMIC DNA]</scope>
    <source>
        <strain evidence="9">DMR45628</strain>
    </source>
</reference>
<keyword evidence="3" id="KW-0378">Hydrolase</keyword>
<dbReference type="InterPro" id="IPR025660">
    <property type="entry name" value="Pept_his_AS"/>
</dbReference>
<keyword evidence="2" id="KW-0645">Protease</keyword>
<dbReference type="FunFam" id="3.90.70.10:FF:000006">
    <property type="entry name" value="Cathepsin S"/>
    <property type="match status" value="1"/>
</dbReference>
<evidence type="ECO:0000256" key="1">
    <source>
        <dbReference type="ARBA" id="ARBA00008455"/>
    </source>
</evidence>
<dbReference type="Pfam" id="PF08246">
    <property type="entry name" value="Inhibitor_I29"/>
    <property type="match status" value="1"/>
</dbReference>
<dbReference type="AlphaFoldDB" id="A0AAW1KNB6"/>
<evidence type="ECO:0000256" key="6">
    <source>
        <dbReference type="SAM" id="SignalP"/>
    </source>
</evidence>
<dbReference type="SUPFAM" id="SSF54001">
    <property type="entry name" value="Cysteine proteinases"/>
    <property type="match status" value="1"/>
</dbReference>
<evidence type="ECO:0000256" key="2">
    <source>
        <dbReference type="ARBA" id="ARBA00022670"/>
    </source>
</evidence>
<dbReference type="GO" id="GO:0006508">
    <property type="term" value="P:proteolysis"/>
    <property type="evidence" value="ECO:0007669"/>
    <property type="project" value="UniProtKB-KW"/>
</dbReference>
<evidence type="ECO:0000256" key="4">
    <source>
        <dbReference type="ARBA" id="ARBA00022807"/>
    </source>
</evidence>
<dbReference type="InterPro" id="IPR038765">
    <property type="entry name" value="Papain-like_cys_pep_sf"/>
</dbReference>
<dbReference type="Pfam" id="PF00112">
    <property type="entry name" value="Peptidase_C1"/>
    <property type="match status" value="1"/>
</dbReference>
<dbReference type="Gene3D" id="3.90.70.10">
    <property type="entry name" value="Cysteine proteinases"/>
    <property type="match status" value="1"/>
</dbReference>
<evidence type="ECO:0000256" key="3">
    <source>
        <dbReference type="ARBA" id="ARBA00022801"/>
    </source>
</evidence>
<dbReference type="PRINTS" id="PR00705">
    <property type="entry name" value="PAPAIN"/>
</dbReference>
<dbReference type="CDD" id="cd02248">
    <property type="entry name" value="Peptidase_C1A"/>
    <property type="match status" value="1"/>
</dbReference>
<feature type="domain" description="Cathepsin propeptide inhibitor" evidence="8">
    <location>
        <begin position="101"/>
        <end position="161"/>
    </location>
</feature>
<dbReference type="PROSITE" id="PS00639">
    <property type="entry name" value="THIOL_PROTEASE_HIS"/>
    <property type="match status" value="1"/>
</dbReference>
<gene>
    <name evidence="9" type="ORF">QE152_g21739</name>
</gene>
<dbReference type="InterPro" id="IPR039417">
    <property type="entry name" value="Peptidase_C1A_papain-like"/>
</dbReference>
<dbReference type="EMBL" id="JASPKY010000204">
    <property type="protein sequence ID" value="KAK9721045.1"/>
    <property type="molecule type" value="Genomic_DNA"/>
</dbReference>
<comment type="caution">
    <text evidence="9">The sequence shown here is derived from an EMBL/GenBank/DDBJ whole genome shotgun (WGS) entry which is preliminary data.</text>
</comment>
<protein>
    <submittedName>
        <fullName evidence="9">Cathepsin propeptide inhibitor domain (I29)</fullName>
    </submittedName>
</protein>
<evidence type="ECO:0000259" key="8">
    <source>
        <dbReference type="SMART" id="SM00848"/>
    </source>
</evidence>